<evidence type="ECO:0000313" key="20">
    <source>
        <dbReference type="RefSeq" id="XP_022236269.1"/>
    </source>
</evidence>
<keyword evidence="15 16" id="KW-0469">Meiosis</keyword>
<organism evidence="18 20">
    <name type="scientific">Limulus polyphemus</name>
    <name type="common">Atlantic horseshoe crab</name>
    <dbReference type="NCBI Taxonomy" id="6850"/>
    <lineage>
        <taxon>Eukaryota</taxon>
        <taxon>Metazoa</taxon>
        <taxon>Ecdysozoa</taxon>
        <taxon>Arthropoda</taxon>
        <taxon>Chelicerata</taxon>
        <taxon>Merostomata</taxon>
        <taxon>Xiphosura</taxon>
        <taxon>Limulidae</taxon>
        <taxon>Limulus</taxon>
    </lineage>
</organism>
<dbReference type="PANTHER" id="PTHR10139:SF1">
    <property type="entry name" value="DOUBLE-STRAND BREAK REPAIR PROTEIN MRE11"/>
    <property type="match status" value="1"/>
</dbReference>
<evidence type="ECO:0000256" key="4">
    <source>
        <dbReference type="ARBA" id="ARBA00009028"/>
    </source>
</evidence>
<dbReference type="RefSeq" id="XP_022236270.1">
    <property type="nucleotide sequence ID" value="XM_022380562.1"/>
</dbReference>
<evidence type="ECO:0000256" key="10">
    <source>
        <dbReference type="ARBA" id="ARBA00022801"/>
    </source>
</evidence>
<keyword evidence="5" id="KW-0158">Chromosome</keyword>
<dbReference type="PANTHER" id="PTHR10139">
    <property type="entry name" value="DOUBLE-STRAND BREAK REPAIR PROTEIN MRE11"/>
    <property type="match status" value="1"/>
</dbReference>
<sequence length="356" mass="40519">MGEPEPSEEDVMKVLIATDCHLGYAERDAVRGNDSFVTFEEILSTANTENVDIILLGGDLFHDNKPSRKTLHTCMQLLRKYCMGDKPVNIEFLSDQSENFKYNSFPFVNYEDPNLNISTPVFSIHGNHDDPAGQGNLCSLDLLSVSGLINYFGKCTDLDNVKISPLLMQKGETKLALYGLGSIRDERLHRMFREGKVSMLRPREDSETWFNLFVVHQNRSRHGLTNYLPEQFLDDFLDLVIWGHEHECRIKPEWNGQQNFYVCQPGSSVATSLCPGEAVPKCIGMLNIYKKSFKLSKIPLQTVRQFYIEDIVLSETSLNPEDPDIAERVLEYCCERVENLIDKAVSDHTGNIQLQV</sequence>
<evidence type="ECO:0000256" key="15">
    <source>
        <dbReference type="ARBA" id="ARBA00023254"/>
    </source>
</evidence>
<keyword evidence="12 16" id="KW-0234">DNA repair</keyword>
<dbReference type="CDD" id="cd00840">
    <property type="entry name" value="MPP_Mre11_N"/>
    <property type="match status" value="1"/>
</dbReference>
<evidence type="ECO:0000256" key="13">
    <source>
        <dbReference type="ARBA" id="ARBA00023211"/>
    </source>
</evidence>
<evidence type="ECO:0000256" key="1">
    <source>
        <dbReference type="ARBA" id="ARBA00001936"/>
    </source>
</evidence>
<evidence type="ECO:0000256" key="12">
    <source>
        <dbReference type="ARBA" id="ARBA00023204"/>
    </source>
</evidence>
<evidence type="ECO:0000256" key="7">
    <source>
        <dbReference type="ARBA" id="ARBA00022723"/>
    </source>
</evidence>
<evidence type="ECO:0000256" key="11">
    <source>
        <dbReference type="ARBA" id="ARBA00022839"/>
    </source>
</evidence>
<dbReference type="Gene3D" id="3.60.21.10">
    <property type="match status" value="1"/>
</dbReference>
<dbReference type="RefSeq" id="XP_022236269.1">
    <property type="nucleotide sequence ID" value="XM_022380561.1"/>
</dbReference>
<evidence type="ECO:0000256" key="5">
    <source>
        <dbReference type="ARBA" id="ARBA00022454"/>
    </source>
</evidence>
<dbReference type="NCBIfam" id="TIGR00583">
    <property type="entry name" value="mre11"/>
    <property type="match status" value="1"/>
</dbReference>
<dbReference type="RefSeq" id="XP_022236271.1">
    <property type="nucleotide sequence ID" value="XM_022380563.1"/>
</dbReference>
<dbReference type="Pfam" id="PF04152">
    <property type="entry name" value="Mre11_DNA_bind"/>
    <property type="match status" value="1"/>
</dbReference>
<gene>
    <name evidence="19 20 21 22" type="primary">LOC106476805</name>
</gene>
<evidence type="ECO:0000256" key="8">
    <source>
        <dbReference type="ARBA" id="ARBA00022759"/>
    </source>
</evidence>
<keyword evidence="13 16" id="KW-0464">Manganese</keyword>
<evidence type="ECO:0000313" key="21">
    <source>
        <dbReference type="RefSeq" id="XP_022236270.1"/>
    </source>
</evidence>
<dbReference type="InterPro" id="IPR007281">
    <property type="entry name" value="Mre11_DNA-bd"/>
</dbReference>
<dbReference type="InterPro" id="IPR041796">
    <property type="entry name" value="Mre11_N"/>
</dbReference>
<comment type="cofactor">
    <cofactor evidence="1">
        <name>Mn(2+)</name>
        <dbReference type="ChEBI" id="CHEBI:29035"/>
    </cofactor>
</comment>
<name>A0ABM1RY14_LIMPO</name>
<reference evidence="19 20" key="1">
    <citation type="submission" date="2025-05" db="UniProtKB">
        <authorList>
            <consortium name="RefSeq"/>
        </authorList>
    </citation>
    <scope>IDENTIFICATION</scope>
    <source>
        <tissue evidence="19 20">Muscle</tissue>
    </source>
</reference>
<dbReference type="RefSeq" id="XP_013792884.2">
    <property type="nucleotide sequence ID" value="XM_013937430.2"/>
</dbReference>
<protein>
    <submittedName>
        <fullName evidence="19 20">Double-strand break repair protein MRE11-like</fullName>
    </submittedName>
</protein>
<evidence type="ECO:0000256" key="6">
    <source>
        <dbReference type="ARBA" id="ARBA00022722"/>
    </source>
</evidence>
<keyword evidence="6 16" id="KW-0540">Nuclease</keyword>
<evidence type="ECO:0000313" key="18">
    <source>
        <dbReference type="Proteomes" id="UP000694941"/>
    </source>
</evidence>
<proteinExistence type="inferred from homology"/>
<feature type="domain" description="Mre11 DNA-binding" evidence="17">
    <location>
        <begin position="293"/>
        <end position="356"/>
    </location>
</feature>
<dbReference type="InterPro" id="IPR004843">
    <property type="entry name" value="Calcineurin-like_PHP"/>
</dbReference>
<keyword evidence="9 16" id="KW-0227">DNA damage</keyword>
<evidence type="ECO:0000256" key="3">
    <source>
        <dbReference type="ARBA" id="ARBA00004286"/>
    </source>
</evidence>
<evidence type="ECO:0000256" key="2">
    <source>
        <dbReference type="ARBA" id="ARBA00004123"/>
    </source>
</evidence>
<dbReference type="SMART" id="SM01347">
    <property type="entry name" value="Mre11_DNA_bind"/>
    <property type="match status" value="1"/>
</dbReference>
<dbReference type="SUPFAM" id="SSF56300">
    <property type="entry name" value="Metallo-dependent phosphatases"/>
    <property type="match status" value="1"/>
</dbReference>
<comment type="similarity">
    <text evidence="4 16">Belongs to the MRE11/RAD32 family.</text>
</comment>
<evidence type="ECO:0000256" key="14">
    <source>
        <dbReference type="ARBA" id="ARBA00023242"/>
    </source>
</evidence>
<comment type="subcellular location">
    <subcellularLocation>
        <location evidence="3">Chromosome</location>
    </subcellularLocation>
    <subcellularLocation>
        <location evidence="2">Nucleus</location>
    </subcellularLocation>
</comment>
<keyword evidence="11 16" id="KW-0269">Exonuclease</keyword>
<keyword evidence="14 16" id="KW-0539">Nucleus</keyword>
<dbReference type="GeneID" id="106476805"/>
<keyword evidence="10 16" id="KW-0378">Hydrolase</keyword>
<evidence type="ECO:0000256" key="9">
    <source>
        <dbReference type="ARBA" id="ARBA00022763"/>
    </source>
</evidence>
<evidence type="ECO:0000313" key="22">
    <source>
        <dbReference type="RefSeq" id="XP_022236271.1"/>
    </source>
</evidence>
<accession>A0ABM1RY14</accession>
<keyword evidence="8 16" id="KW-0255">Endonuclease</keyword>
<evidence type="ECO:0000256" key="16">
    <source>
        <dbReference type="RuleBase" id="RU003447"/>
    </source>
</evidence>
<dbReference type="Pfam" id="PF00149">
    <property type="entry name" value="Metallophos"/>
    <property type="match status" value="1"/>
</dbReference>
<dbReference type="InterPro" id="IPR029052">
    <property type="entry name" value="Metallo-depent_PP-like"/>
</dbReference>
<evidence type="ECO:0000259" key="17">
    <source>
        <dbReference type="SMART" id="SM01347"/>
    </source>
</evidence>
<dbReference type="Proteomes" id="UP000694941">
    <property type="component" value="Unplaced"/>
</dbReference>
<evidence type="ECO:0000313" key="19">
    <source>
        <dbReference type="RefSeq" id="XP_013792884.2"/>
    </source>
</evidence>
<dbReference type="InterPro" id="IPR003701">
    <property type="entry name" value="Mre11"/>
</dbReference>
<keyword evidence="18" id="KW-1185">Reference proteome</keyword>
<keyword evidence="7" id="KW-0479">Metal-binding</keyword>